<proteinExistence type="predicted"/>
<sequence length="66" mass="7408">MPHLMLMLLLMPTLMLMADPNTNGNDVTGSGRYRRTKPMVSGSSWPQPEPSRPAIYPPRYPGYLGF</sequence>
<dbReference type="AlphaFoldDB" id="A0A1S8A5L4"/>
<evidence type="ECO:0000256" key="1">
    <source>
        <dbReference type="SAM" id="MobiDB-lite"/>
    </source>
</evidence>
<gene>
    <name evidence="3" type="ORF">SAMD00023353_0401470</name>
</gene>
<organism evidence="3">
    <name type="scientific">Rosellinia necatrix</name>
    <name type="common">White root-rot fungus</name>
    <dbReference type="NCBI Taxonomy" id="77044"/>
    <lineage>
        <taxon>Eukaryota</taxon>
        <taxon>Fungi</taxon>
        <taxon>Dikarya</taxon>
        <taxon>Ascomycota</taxon>
        <taxon>Pezizomycotina</taxon>
        <taxon>Sordariomycetes</taxon>
        <taxon>Xylariomycetidae</taxon>
        <taxon>Xylariales</taxon>
        <taxon>Xylariaceae</taxon>
        <taxon>Rosellinia</taxon>
    </lineage>
</organism>
<keyword evidence="4" id="KW-1185">Reference proteome</keyword>
<reference evidence="3" key="1">
    <citation type="submission" date="2016-03" db="EMBL/GenBank/DDBJ databases">
        <title>Draft genome sequence of Rosellinia necatrix.</title>
        <authorList>
            <person name="Kanematsu S."/>
        </authorList>
    </citation>
    <scope>NUCLEOTIDE SEQUENCE [LARGE SCALE GENOMIC DNA]</scope>
    <source>
        <strain evidence="3">W97</strain>
    </source>
</reference>
<evidence type="ECO:0000313" key="3">
    <source>
        <dbReference type="EMBL" id="GAW25282.1"/>
    </source>
</evidence>
<feature type="region of interest" description="Disordered" evidence="1">
    <location>
        <begin position="22"/>
        <end position="52"/>
    </location>
</feature>
<dbReference type="EMBL" id="DF977449">
    <property type="protein sequence ID" value="GAW25282.1"/>
    <property type="molecule type" value="Genomic_DNA"/>
</dbReference>
<keyword evidence="2" id="KW-0732">Signal</keyword>
<accession>A0A1S8A5L4</accession>
<name>A0A1S8A5L4_ROSNE</name>
<feature type="signal peptide" evidence="2">
    <location>
        <begin position="1"/>
        <end position="18"/>
    </location>
</feature>
<protein>
    <submittedName>
        <fullName evidence="3">Uncharacterized protein</fullName>
    </submittedName>
</protein>
<evidence type="ECO:0000256" key="2">
    <source>
        <dbReference type="SAM" id="SignalP"/>
    </source>
</evidence>
<evidence type="ECO:0000313" key="4">
    <source>
        <dbReference type="Proteomes" id="UP000054516"/>
    </source>
</evidence>
<feature type="chain" id="PRO_5012661703" evidence="2">
    <location>
        <begin position="19"/>
        <end position="66"/>
    </location>
</feature>
<dbReference type="Proteomes" id="UP000054516">
    <property type="component" value="Unassembled WGS sequence"/>
</dbReference>